<sequence length="777" mass="89690">MLVGSERKLENCNDVLCCVKVSVDIIGVEFTIVDYKSIYGTQIQIGGVFKRFKMNKSPIAPNTVKRKKLDDALSYFTEAREPIKVRGNLHLQLCLDSLENISTTKGLQPEHILELIDVIGTCKHAESISARMIKFLIPATFVPEKAIVKTISYLCTNKPSTNMQGLPSKCLLLRWILVIYDYIDTKDDIHKLYGLIFFFLDNQTMMPYVCHLLFLLTRKEDVRMFRVRKLLNLQNRVGAQPYLIGLLSIYKLYYPNLVSMVLPKNKKLFFPSKDGKWKIVVEKVQLSRVNQNTLDTTVASERLQLADSSQIRGAPRSKRRKIDPVPIVHSNASSNIGNPGKDTVEAMLYKNKPFVQVSDLKALMQRPDYIEPPSQIGAVLRNELLQHYMSYSFDAVTVTRFSYWLQAILYEEILDRTVTVEDKERIDGLLTRVVSFSKFLQEGIPAVDQFLARFLHRWNGEDFRVHIFRLISYHRICSFQRLHDNILEPLRKLYFCSSVYFKCQVIHCLTALLRNLAAFEWPRVQESNKADEVDGQTPSILSSLFHEETEEFEGVVTLLELVRYISDMCVLGQQMDDSHNLLIHINLNFMELVASLFSQYNIPVVPFPVKDIFMRPFLLENAMGPARVCSIITMYKNSLELQKRQTIGTEYDEVINKKAIIRKCNDLILDVSDALLRNRAFTRKVDGSFFNFNPQDYSESLKVKEDVFTVYLHQAFLGFAMKFLKETQPIEQFGHPRGIKGVKETYFEFLEREHLDDIPKYNKVFIRKGNQSTTSAG</sequence>
<keyword evidence="5" id="KW-0539">Nucleus</keyword>
<dbReference type="OrthoDB" id="6347512at2759"/>
<keyword evidence="4" id="KW-0158">Chromosome</keyword>
<evidence type="ECO:0000256" key="4">
    <source>
        <dbReference type="ARBA" id="ARBA00022454"/>
    </source>
</evidence>
<gene>
    <name evidence="7" type="ORF">MEDL_20665</name>
</gene>
<evidence type="ECO:0000256" key="6">
    <source>
        <dbReference type="ARBA" id="ARBA00023328"/>
    </source>
</evidence>
<comment type="caution">
    <text evidence="7">The sequence shown here is derived from an EMBL/GenBank/DDBJ whole genome shotgun (WGS) entry which is preliminary data.</text>
</comment>
<keyword evidence="6" id="KW-0137">Centromere</keyword>
<proteinExistence type="inferred from homology"/>
<dbReference type="GO" id="GO:0034080">
    <property type="term" value="P:CENP-A containing chromatin assembly"/>
    <property type="evidence" value="ECO:0007669"/>
    <property type="project" value="TreeGrafter"/>
</dbReference>
<dbReference type="GO" id="GO:0005634">
    <property type="term" value="C:nucleus"/>
    <property type="evidence" value="ECO:0007669"/>
    <property type="project" value="UniProtKB-SubCell"/>
</dbReference>
<evidence type="ECO:0000256" key="1">
    <source>
        <dbReference type="ARBA" id="ARBA00004123"/>
    </source>
</evidence>
<comment type="subcellular location">
    <subcellularLocation>
        <location evidence="2">Chromosome</location>
        <location evidence="2">Centromere</location>
    </subcellularLocation>
    <subcellularLocation>
        <location evidence="1">Nucleus</location>
    </subcellularLocation>
</comment>
<dbReference type="EMBL" id="CAJPWZ010001046">
    <property type="protein sequence ID" value="CAG2206395.1"/>
    <property type="molecule type" value="Genomic_DNA"/>
</dbReference>
<organism evidence="7 8">
    <name type="scientific">Mytilus edulis</name>
    <name type="common">Blue mussel</name>
    <dbReference type="NCBI Taxonomy" id="6550"/>
    <lineage>
        <taxon>Eukaryota</taxon>
        <taxon>Metazoa</taxon>
        <taxon>Spiralia</taxon>
        <taxon>Lophotrochozoa</taxon>
        <taxon>Mollusca</taxon>
        <taxon>Bivalvia</taxon>
        <taxon>Autobranchia</taxon>
        <taxon>Pteriomorphia</taxon>
        <taxon>Mytilida</taxon>
        <taxon>Mytiloidea</taxon>
        <taxon>Mytilidae</taxon>
        <taxon>Mytilinae</taxon>
        <taxon>Mytilus</taxon>
    </lineage>
</organism>
<accession>A0A8S3REK9</accession>
<evidence type="ECO:0000313" key="8">
    <source>
        <dbReference type="Proteomes" id="UP000683360"/>
    </source>
</evidence>
<comment type="similarity">
    <text evidence="3">Belongs to the CENP-I/CTF3 family.</text>
</comment>
<dbReference type="Pfam" id="PF07778">
    <property type="entry name" value="CENP-I"/>
    <property type="match status" value="1"/>
</dbReference>
<evidence type="ECO:0000313" key="7">
    <source>
        <dbReference type="EMBL" id="CAG2206395.1"/>
    </source>
</evidence>
<dbReference type="AlphaFoldDB" id="A0A8S3REK9"/>
<dbReference type="PANTHER" id="PTHR48208:SF2">
    <property type="entry name" value="CENTROMERE PROTEIN I"/>
    <property type="match status" value="1"/>
</dbReference>
<dbReference type="CDD" id="cd22647">
    <property type="entry name" value="CTF3_NTD_HEAT"/>
    <property type="match status" value="1"/>
</dbReference>
<dbReference type="GO" id="GO:0000939">
    <property type="term" value="C:inner kinetochore"/>
    <property type="evidence" value="ECO:0007669"/>
    <property type="project" value="TreeGrafter"/>
</dbReference>
<evidence type="ECO:0000256" key="5">
    <source>
        <dbReference type="ARBA" id="ARBA00023242"/>
    </source>
</evidence>
<evidence type="ECO:0000256" key="3">
    <source>
        <dbReference type="ARBA" id="ARBA00005470"/>
    </source>
</evidence>
<reference evidence="7" key="1">
    <citation type="submission" date="2021-03" db="EMBL/GenBank/DDBJ databases">
        <authorList>
            <person name="Bekaert M."/>
        </authorList>
    </citation>
    <scope>NUCLEOTIDE SEQUENCE</scope>
</reference>
<dbReference type="Proteomes" id="UP000683360">
    <property type="component" value="Unassembled WGS sequence"/>
</dbReference>
<keyword evidence="8" id="KW-1185">Reference proteome</keyword>
<dbReference type="PANTHER" id="PTHR48208">
    <property type="entry name" value="CENTROMERE PROTEIN I"/>
    <property type="match status" value="1"/>
</dbReference>
<name>A0A8S3REK9_MYTED</name>
<evidence type="ECO:0000256" key="2">
    <source>
        <dbReference type="ARBA" id="ARBA00004584"/>
    </source>
</evidence>
<dbReference type="InterPro" id="IPR012485">
    <property type="entry name" value="CENP-I"/>
</dbReference>
<protein>
    <submittedName>
        <fullName evidence="7">CENPI</fullName>
    </submittedName>
</protein>
<dbReference type="GO" id="GO:0000070">
    <property type="term" value="P:mitotic sister chromatid segregation"/>
    <property type="evidence" value="ECO:0007669"/>
    <property type="project" value="TreeGrafter"/>
</dbReference>